<dbReference type="PANTHER" id="PTHR43355:SF2">
    <property type="entry name" value="FLAVIN REDUCTASE (NADPH)"/>
    <property type="match status" value="1"/>
</dbReference>
<dbReference type="GO" id="GO:0042602">
    <property type="term" value="F:riboflavin reductase (NADPH) activity"/>
    <property type="evidence" value="ECO:0007669"/>
    <property type="project" value="TreeGrafter"/>
</dbReference>
<organism evidence="2 3">
    <name type="scientific">Enterocloster asparagiformis</name>
    <dbReference type="NCBI Taxonomy" id="333367"/>
    <lineage>
        <taxon>Bacteria</taxon>
        <taxon>Bacillati</taxon>
        <taxon>Bacillota</taxon>
        <taxon>Clostridia</taxon>
        <taxon>Lachnospirales</taxon>
        <taxon>Lachnospiraceae</taxon>
        <taxon>Enterocloster</taxon>
    </lineage>
</organism>
<protein>
    <submittedName>
        <fullName evidence="2">NAD-dependent epimerase/dehydratase family protein</fullName>
    </submittedName>
</protein>
<feature type="domain" description="NAD(P)-binding" evidence="1">
    <location>
        <begin position="8"/>
        <end position="185"/>
    </location>
</feature>
<reference evidence="2 3" key="1">
    <citation type="submission" date="2018-08" db="EMBL/GenBank/DDBJ databases">
        <title>A genome reference for cultivated species of the human gut microbiota.</title>
        <authorList>
            <person name="Zou Y."/>
            <person name="Xue W."/>
            <person name="Luo G."/>
        </authorList>
    </citation>
    <scope>NUCLEOTIDE SEQUENCE [LARGE SCALE GENOMIC DNA]</scope>
    <source>
        <strain evidence="2 3">AF04-15</strain>
    </source>
</reference>
<dbReference type="SUPFAM" id="SSF51735">
    <property type="entry name" value="NAD(P)-binding Rossmann-fold domains"/>
    <property type="match status" value="1"/>
</dbReference>
<evidence type="ECO:0000313" key="2">
    <source>
        <dbReference type="EMBL" id="RGX29680.1"/>
    </source>
</evidence>
<dbReference type="InterPro" id="IPR051606">
    <property type="entry name" value="Polyketide_Oxido-like"/>
</dbReference>
<dbReference type="Proteomes" id="UP000283880">
    <property type="component" value="Unassembled WGS sequence"/>
</dbReference>
<dbReference type="Pfam" id="PF13460">
    <property type="entry name" value="NAD_binding_10"/>
    <property type="match status" value="1"/>
</dbReference>
<sequence>MKHVLLLGATGTAGSAITKKLLSDTECHVTLFARHAEDMFSDSPRTTVVNGDAEQIENLKEAMQGQEVVYCAISGEALPQIAENIVAAMGECGVKRLIFMGAVGIYNEIPDDMDGEDNLDNEPAQLPNRQAVDIVEASDLNYTVLRPGYLKEGGENDFVLSVKGEPAKGYITTIPSLVKLAIQLISDETLYARESVSITRDTALENEEE</sequence>
<proteinExistence type="predicted"/>
<name>A0A413FG75_9FIRM</name>
<evidence type="ECO:0000313" key="3">
    <source>
        <dbReference type="Proteomes" id="UP000283880"/>
    </source>
</evidence>
<dbReference type="InterPro" id="IPR036291">
    <property type="entry name" value="NAD(P)-bd_dom_sf"/>
</dbReference>
<gene>
    <name evidence="2" type="ORF">DWV29_11225</name>
</gene>
<dbReference type="PANTHER" id="PTHR43355">
    <property type="entry name" value="FLAVIN REDUCTASE (NADPH)"/>
    <property type="match status" value="1"/>
</dbReference>
<dbReference type="InterPro" id="IPR016040">
    <property type="entry name" value="NAD(P)-bd_dom"/>
</dbReference>
<dbReference type="Gene3D" id="3.40.50.720">
    <property type="entry name" value="NAD(P)-binding Rossmann-like Domain"/>
    <property type="match status" value="1"/>
</dbReference>
<dbReference type="OrthoDB" id="9800332at2"/>
<dbReference type="EMBL" id="QSBM01000007">
    <property type="protein sequence ID" value="RGX29680.1"/>
    <property type="molecule type" value="Genomic_DNA"/>
</dbReference>
<dbReference type="GO" id="GO:0004074">
    <property type="term" value="F:biliverdin reductase [NAD(P)H] activity"/>
    <property type="evidence" value="ECO:0007669"/>
    <property type="project" value="TreeGrafter"/>
</dbReference>
<evidence type="ECO:0000259" key="1">
    <source>
        <dbReference type="Pfam" id="PF13460"/>
    </source>
</evidence>
<dbReference type="RefSeq" id="WP_007714843.1">
    <property type="nucleotide sequence ID" value="NZ_BAABXR010000002.1"/>
</dbReference>
<dbReference type="AlphaFoldDB" id="A0A413FG75"/>
<comment type="caution">
    <text evidence="2">The sequence shown here is derived from an EMBL/GenBank/DDBJ whole genome shotgun (WGS) entry which is preliminary data.</text>
</comment>
<accession>A0A413FG75</accession>